<dbReference type="PROSITE" id="PS51186">
    <property type="entry name" value="GNAT"/>
    <property type="match status" value="1"/>
</dbReference>
<sequence length="147" mass="16732">MCDKQEETKLNYTIRSIRSSDAEAVYNLRIMDGVRENTMSLFSQRVEKTEEFIKKLSGDDHVMVAEIEEKVIKKVVGIVGLNVIKQPGSRHCGYLVISVDKNFQGLGIGKALMEKIIDIADNWLMLIRIELGVFTDNIAAINLYKYF</sequence>
<keyword evidence="3" id="KW-1185">Reference proteome</keyword>
<evidence type="ECO:0000259" key="1">
    <source>
        <dbReference type="PROSITE" id="PS51186"/>
    </source>
</evidence>
<name>A0A1M5Y669_9CLOT</name>
<dbReference type="AlphaFoldDB" id="A0A1M5Y669"/>
<proteinExistence type="predicted"/>
<accession>A0A1M5Y669</accession>
<gene>
    <name evidence="2" type="ORF">SAMN02745207_04235</name>
</gene>
<dbReference type="RefSeq" id="WP_341465362.1">
    <property type="nucleotide sequence ID" value="NZ_FQXM01000059.1"/>
</dbReference>
<dbReference type="Pfam" id="PF00583">
    <property type="entry name" value="Acetyltransf_1"/>
    <property type="match status" value="1"/>
</dbReference>
<keyword evidence="2" id="KW-0808">Transferase</keyword>
<evidence type="ECO:0000313" key="3">
    <source>
        <dbReference type="Proteomes" id="UP000184447"/>
    </source>
</evidence>
<organism evidence="2 3">
    <name type="scientific">Clostridium grantii DSM 8605</name>
    <dbReference type="NCBI Taxonomy" id="1121316"/>
    <lineage>
        <taxon>Bacteria</taxon>
        <taxon>Bacillati</taxon>
        <taxon>Bacillota</taxon>
        <taxon>Clostridia</taxon>
        <taxon>Eubacteriales</taxon>
        <taxon>Clostridiaceae</taxon>
        <taxon>Clostridium</taxon>
    </lineage>
</organism>
<dbReference type="STRING" id="1121316.SAMN02745207_04235"/>
<dbReference type="EMBL" id="FQXM01000059">
    <property type="protein sequence ID" value="SHI07565.1"/>
    <property type="molecule type" value="Genomic_DNA"/>
</dbReference>
<dbReference type="InterPro" id="IPR000182">
    <property type="entry name" value="GNAT_dom"/>
</dbReference>
<dbReference type="Gene3D" id="3.40.630.30">
    <property type="match status" value="1"/>
</dbReference>
<feature type="domain" description="N-acetyltransferase" evidence="1">
    <location>
        <begin position="12"/>
        <end position="147"/>
    </location>
</feature>
<dbReference type="SUPFAM" id="SSF55729">
    <property type="entry name" value="Acyl-CoA N-acyltransferases (Nat)"/>
    <property type="match status" value="1"/>
</dbReference>
<dbReference type="Proteomes" id="UP000184447">
    <property type="component" value="Unassembled WGS sequence"/>
</dbReference>
<dbReference type="PANTHER" id="PTHR43415">
    <property type="entry name" value="SPERMIDINE N(1)-ACETYLTRANSFERASE"/>
    <property type="match status" value="1"/>
</dbReference>
<protein>
    <submittedName>
        <fullName evidence="2">Putative acetyltransferase</fullName>
    </submittedName>
</protein>
<evidence type="ECO:0000313" key="2">
    <source>
        <dbReference type="EMBL" id="SHI07565.1"/>
    </source>
</evidence>
<reference evidence="2 3" key="1">
    <citation type="submission" date="2016-11" db="EMBL/GenBank/DDBJ databases">
        <authorList>
            <person name="Jaros S."/>
            <person name="Januszkiewicz K."/>
            <person name="Wedrychowicz H."/>
        </authorList>
    </citation>
    <scope>NUCLEOTIDE SEQUENCE [LARGE SCALE GENOMIC DNA]</scope>
    <source>
        <strain evidence="2 3">DSM 8605</strain>
    </source>
</reference>
<dbReference type="GO" id="GO:0016747">
    <property type="term" value="F:acyltransferase activity, transferring groups other than amino-acyl groups"/>
    <property type="evidence" value="ECO:0007669"/>
    <property type="project" value="InterPro"/>
</dbReference>
<dbReference type="CDD" id="cd04301">
    <property type="entry name" value="NAT_SF"/>
    <property type="match status" value="1"/>
</dbReference>
<dbReference type="InterPro" id="IPR016181">
    <property type="entry name" value="Acyl_CoA_acyltransferase"/>
</dbReference>
<dbReference type="PANTHER" id="PTHR43415:SF3">
    <property type="entry name" value="GNAT-FAMILY ACETYLTRANSFERASE"/>
    <property type="match status" value="1"/>
</dbReference>